<feature type="domain" description="RES" evidence="1">
    <location>
        <begin position="222"/>
        <end position="368"/>
    </location>
</feature>
<sequence>MGAVKQHMIEMEELHICGSIDKKICNRHFNYQEINDFIKKNKIRGTCDYCNKRSFVEEFDEVMKYIMTSISKFYTDAVNFSPYNSREGGYLANNYNVNELIEKIDLDSDVYEVIEDVIHCIDDIPWSSTDEYYGSERDEVFYLWEHFKHNIKHSSRFLFNINDTNDNRYSYKTLEIIGDLIQKFKLITIIPSGSIVFRCRQNKPNEKVTEFKDLISTPHDISKTSNRFSPAGISMFYCSFDNDISIREIYDKKNKKGLNITTGVFKLKNDTCVIDFTKLPAIPNIFGAISSKEFFNITLLHDLVRDFTLPIEHDGREHRDYVPTQVVTEYLKYTFNKKRNPKVEGIIYPSSKDKTKKSMVFFWNNSECRDKVEMIEKPILKRISNLKKTIVELTYETIVLSKYNKELNNPHVYKFEIYGGENKLEFLSNHYVMVEKNRDLLYLSKIIKSLEAKAEKCFVTNNGSKKILDLTSLAYVL</sequence>
<evidence type="ECO:0000259" key="1">
    <source>
        <dbReference type="Pfam" id="PF08808"/>
    </source>
</evidence>
<dbReference type="RefSeq" id="WP_241349494.1">
    <property type="nucleotide sequence ID" value="NZ_JAKZGP010000061.1"/>
</dbReference>
<gene>
    <name evidence="3" type="ORF">MM239_17215</name>
</gene>
<evidence type="ECO:0000313" key="4">
    <source>
        <dbReference type="Proteomes" id="UP001165489"/>
    </source>
</evidence>
<organism evidence="3 4">
    <name type="scientific">Belliella filtrata</name>
    <dbReference type="NCBI Taxonomy" id="2923435"/>
    <lineage>
        <taxon>Bacteria</taxon>
        <taxon>Pseudomonadati</taxon>
        <taxon>Bacteroidota</taxon>
        <taxon>Cytophagia</taxon>
        <taxon>Cytophagales</taxon>
        <taxon>Cyclobacteriaceae</taxon>
        <taxon>Belliella</taxon>
    </lineage>
</organism>
<feature type="domain" description="HEPN/RES N-terminal" evidence="2">
    <location>
        <begin position="40"/>
        <end position="162"/>
    </location>
</feature>
<dbReference type="InterPro" id="IPR041206">
    <property type="entry name" value="HEPN/RES_NTD1"/>
</dbReference>
<protein>
    <submittedName>
        <fullName evidence="3">HEPN-associated N-terminal domain-containing protein</fullName>
    </submittedName>
</protein>
<keyword evidence="4" id="KW-1185">Reference proteome</keyword>
<dbReference type="Pfam" id="PF08808">
    <property type="entry name" value="RES"/>
    <property type="match status" value="1"/>
</dbReference>
<comment type="caution">
    <text evidence="3">The sequence shown here is derived from an EMBL/GenBank/DDBJ whole genome shotgun (WGS) entry which is preliminary data.</text>
</comment>
<dbReference type="EMBL" id="JAKZGP010000061">
    <property type="protein sequence ID" value="MCH7411141.1"/>
    <property type="molecule type" value="Genomic_DNA"/>
</dbReference>
<reference evidence="3" key="1">
    <citation type="submission" date="2022-03" db="EMBL/GenBank/DDBJ databases">
        <title>De novo assembled genomes of Belliella spp. (Cyclobacteriaceae) strains.</title>
        <authorList>
            <person name="Szabo A."/>
            <person name="Korponai K."/>
            <person name="Felfoldi T."/>
        </authorList>
    </citation>
    <scope>NUCLEOTIDE SEQUENCE</scope>
    <source>
        <strain evidence="3">DSM 111904</strain>
    </source>
</reference>
<evidence type="ECO:0000313" key="3">
    <source>
        <dbReference type="EMBL" id="MCH7411141.1"/>
    </source>
</evidence>
<dbReference type="Pfam" id="PF18870">
    <property type="entry name" value="HEPN_RES_NTD1"/>
    <property type="match status" value="1"/>
</dbReference>
<evidence type="ECO:0000259" key="2">
    <source>
        <dbReference type="Pfam" id="PF18870"/>
    </source>
</evidence>
<dbReference type="InterPro" id="IPR014914">
    <property type="entry name" value="RES_dom"/>
</dbReference>
<name>A0ABS9V408_9BACT</name>
<accession>A0ABS9V408</accession>
<proteinExistence type="predicted"/>
<dbReference type="Proteomes" id="UP001165489">
    <property type="component" value="Unassembled WGS sequence"/>
</dbReference>